<reference evidence="2 3" key="1">
    <citation type="journal article" date="2018" name="Mol. Plant">
        <title>The genome of Artemisia annua provides insight into the evolution of Asteraceae family and artemisinin biosynthesis.</title>
        <authorList>
            <person name="Shen Q."/>
            <person name="Zhang L."/>
            <person name="Liao Z."/>
            <person name="Wang S."/>
            <person name="Yan T."/>
            <person name="Shi P."/>
            <person name="Liu M."/>
            <person name="Fu X."/>
            <person name="Pan Q."/>
            <person name="Wang Y."/>
            <person name="Lv Z."/>
            <person name="Lu X."/>
            <person name="Zhang F."/>
            <person name="Jiang W."/>
            <person name="Ma Y."/>
            <person name="Chen M."/>
            <person name="Hao X."/>
            <person name="Li L."/>
            <person name="Tang Y."/>
            <person name="Lv G."/>
            <person name="Zhou Y."/>
            <person name="Sun X."/>
            <person name="Brodelius P.E."/>
            <person name="Rose J.K.C."/>
            <person name="Tang K."/>
        </authorList>
    </citation>
    <scope>NUCLEOTIDE SEQUENCE [LARGE SCALE GENOMIC DNA]</scope>
    <source>
        <strain evidence="3">cv. Huhao1</strain>
        <tissue evidence="2">Leaf</tissue>
    </source>
</reference>
<sequence>MTTIDTSSEYVIADSFHHKPRRVVVCFGSVQHPQGWFGCVVLVVQVAMTHPMAVTNCNIDMESLISDQNRSIATLAITTLLKTGNESGVDRLMKQITNFMSDIADEFKIMVVDAIRSLCLKFPLKYRTLMNFLSNILREEGGFEYKKPIVGSIVILIRDIPDAKESGLLHLCEFIEDCEFTYLSTQNGTNLANLSSHAFHTHRVFAITEIDKTHDDNEIEYEKSLKKPGYHDPLDVISIQVFDIDVSLLSFDISTNNVRLNNVADYFFGEAVQEDDFCGVKKDDDNEERVYDVVTDFRMDV</sequence>
<feature type="domain" description="Clathrin/coatomer adaptor adaptin-like N-terminal" evidence="1">
    <location>
        <begin position="44"/>
        <end position="185"/>
    </location>
</feature>
<dbReference type="Gene3D" id="1.25.10.10">
    <property type="entry name" value="Leucine-rich Repeat Variant"/>
    <property type="match status" value="1"/>
</dbReference>
<dbReference type="GO" id="GO:0005793">
    <property type="term" value="C:endoplasmic reticulum-Golgi intermediate compartment"/>
    <property type="evidence" value="ECO:0007669"/>
    <property type="project" value="TreeGrafter"/>
</dbReference>
<keyword evidence="3" id="KW-1185">Reference proteome</keyword>
<dbReference type="GO" id="GO:0005783">
    <property type="term" value="C:endoplasmic reticulum"/>
    <property type="evidence" value="ECO:0007669"/>
    <property type="project" value="TreeGrafter"/>
</dbReference>
<dbReference type="GO" id="GO:0000139">
    <property type="term" value="C:Golgi membrane"/>
    <property type="evidence" value="ECO:0007669"/>
    <property type="project" value="TreeGrafter"/>
</dbReference>
<dbReference type="Proteomes" id="UP000245207">
    <property type="component" value="Unassembled WGS sequence"/>
</dbReference>
<dbReference type="GO" id="GO:0006886">
    <property type="term" value="P:intracellular protein transport"/>
    <property type="evidence" value="ECO:0007669"/>
    <property type="project" value="InterPro"/>
</dbReference>
<dbReference type="GO" id="GO:0009306">
    <property type="term" value="P:protein secretion"/>
    <property type="evidence" value="ECO:0007669"/>
    <property type="project" value="TreeGrafter"/>
</dbReference>
<name>A0A2U1MQ62_ARTAN</name>
<dbReference type="InterPro" id="IPR016024">
    <property type="entry name" value="ARM-type_fold"/>
</dbReference>
<dbReference type="SUPFAM" id="SSF48371">
    <property type="entry name" value="ARM repeat"/>
    <property type="match status" value="1"/>
</dbReference>
<evidence type="ECO:0000313" key="3">
    <source>
        <dbReference type="Proteomes" id="UP000245207"/>
    </source>
</evidence>
<comment type="caution">
    <text evidence="2">The sequence shown here is derived from an EMBL/GenBank/DDBJ whole genome shotgun (WGS) entry which is preliminary data.</text>
</comment>
<gene>
    <name evidence="2" type="ORF">CTI12_AA349540</name>
</gene>
<dbReference type="InterPro" id="IPR011989">
    <property type="entry name" value="ARM-like"/>
</dbReference>
<evidence type="ECO:0000313" key="2">
    <source>
        <dbReference type="EMBL" id="PWA63390.1"/>
    </source>
</evidence>
<proteinExistence type="predicted"/>
<dbReference type="GO" id="GO:0030126">
    <property type="term" value="C:COPI vesicle coat"/>
    <property type="evidence" value="ECO:0007669"/>
    <property type="project" value="TreeGrafter"/>
</dbReference>
<accession>A0A2U1MQ62</accession>
<evidence type="ECO:0000259" key="1">
    <source>
        <dbReference type="Pfam" id="PF01602"/>
    </source>
</evidence>
<dbReference type="GO" id="GO:0006888">
    <property type="term" value="P:endoplasmic reticulum to Golgi vesicle-mediated transport"/>
    <property type="evidence" value="ECO:0007669"/>
    <property type="project" value="TreeGrafter"/>
</dbReference>
<dbReference type="OrthoDB" id="1074925at2759"/>
<dbReference type="InterPro" id="IPR002553">
    <property type="entry name" value="Clathrin/coatomer_adapt-like_N"/>
</dbReference>
<dbReference type="PANTHER" id="PTHR10261">
    <property type="entry name" value="COATOMER SUBUNIT GAMMA"/>
    <property type="match status" value="1"/>
</dbReference>
<protein>
    <submittedName>
        <fullName evidence="2">Armadillo-like helical</fullName>
    </submittedName>
</protein>
<dbReference type="GO" id="GO:0006891">
    <property type="term" value="P:intra-Golgi vesicle-mediated transport"/>
    <property type="evidence" value="ECO:0007669"/>
    <property type="project" value="TreeGrafter"/>
</dbReference>
<dbReference type="PANTHER" id="PTHR10261:SF0">
    <property type="entry name" value="COATOMER SUBUNIT GAMMA-2"/>
    <property type="match status" value="1"/>
</dbReference>
<dbReference type="Pfam" id="PF01602">
    <property type="entry name" value="Adaptin_N"/>
    <property type="match status" value="1"/>
</dbReference>
<dbReference type="InterPro" id="IPR017106">
    <property type="entry name" value="Coatomer_gsu"/>
</dbReference>
<dbReference type="STRING" id="35608.A0A2U1MQ62"/>
<dbReference type="AlphaFoldDB" id="A0A2U1MQ62"/>
<organism evidence="2 3">
    <name type="scientific">Artemisia annua</name>
    <name type="common">Sweet wormwood</name>
    <dbReference type="NCBI Taxonomy" id="35608"/>
    <lineage>
        <taxon>Eukaryota</taxon>
        <taxon>Viridiplantae</taxon>
        <taxon>Streptophyta</taxon>
        <taxon>Embryophyta</taxon>
        <taxon>Tracheophyta</taxon>
        <taxon>Spermatophyta</taxon>
        <taxon>Magnoliopsida</taxon>
        <taxon>eudicotyledons</taxon>
        <taxon>Gunneridae</taxon>
        <taxon>Pentapetalae</taxon>
        <taxon>asterids</taxon>
        <taxon>campanulids</taxon>
        <taxon>Asterales</taxon>
        <taxon>Asteraceae</taxon>
        <taxon>Asteroideae</taxon>
        <taxon>Anthemideae</taxon>
        <taxon>Artemisiinae</taxon>
        <taxon>Artemisia</taxon>
    </lineage>
</organism>
<dbReference type="EMBL" id="PKPP01004650">
    <property type="protein sequence ID" value="PWA63390.1"/>
    <property type="molecule type" value="Genomic_DNA"/>
</dbReference>